<name>B9T5T2_RICCO</name>
<dbReference type="AlphaFoldDB" id="B9T5T2"/>
<sequence>MKDGEHASGVGFSTTQLDDRNTKVITLPPQLYDFQRAAHSTPTAVKLHRSKRKRAWFLG</sequence>
<proteinExistence type="predicted"/>
<dbReference type="Proteomes" id="UP000008311">
    <property type="component" value="Unassembled WGS sequence"/>
</dbReference>
<organism evidence="1 2">
    <name type="scientific">Ricinus communis</name>
    <name type="common">Castor bean</name>
    <dbReference type="NCBI Taxonomy" id="3988"/>
    <lineage>
        <taxon>Eukaryota</taxon>
        <taxon>Viridiplantae</taxon>
        <taxon>Streptophyta</taxon>
        <taxon>Embryophyta</taxon>
        <taxon>Tracheophyta</taxon>
        <taxon>Spermatophyta</taxon>
        <taxon>Magnoliopsida</taxon>
        <taxon>eudicotyledons</taxon>
        <taxon>Gunneridae</taxon>
        <taxon>Pentapetalae</taxon>
        <taxon>rosids</taxon>
        <taxon>fabids</taxon>
        <taxon>Malpighiales</taxon>
        <taxon>Euphorbiaceae</taxon>
        <taxon>Acalyphoideae</taxon>
        <taxon>Acalypheae</taxon>
        <taxon>Ricinus</taxon>
    </lineage>
</organism>
<reference evidence="2" key="1">
    <citation type="journal article" date="2010" name="Nat. Biotechnol.">
        <title>Draft genome sequence of the oilseed species Ricinus communis.</title>
        <authorList>
            <person name="Chan A.P."/>
            <person name="Crabtree J."/>
            <person name="Zhao Q."/>
            <person name="Lorenzi H."/>
            <person name="Orvis J."/>
            <person name="Puiu D."/>
            <person name="Melake-Berhan A."/>
            <person name="Jones K.M."/>
            <person name="Redman J."/>
            <person name="Chen G."/>
            <person name="Cahoon E.B."/>
            <person name="Gedil M."/>
            <person name="Stanke M."/>
            <person name="Haas B.J."/>
            <person name="Wortman J.R."/>
            <person name="Fraser-Liggett C.M."/>
            <person name="Ravel J."/>
            <person name="Rabinowicz P.D."/>
        </authorList>
    </citation>
    <scope>NUCLEOTIDE SEQUENCE [LARGE SCALE GENOMIC DNA]</scope>
    <source>
        <strain evidence="2">cv. Hale</strain>
    </source>
</reference>
<gene>
    <name evidence="1" type="ORF">RCOM_0325500</name>
</gene>
<protein>
    <submittedName>
        <fullName evidence="1">Uncharacterized protein</fullName>
    </submittedName>
</protein>
<dbReference type="EMBL" id="EQ974550">
    <property type="protein sequence ID" value="EEF28783.1"/>
    <property type="molecule type" value="Genomic_DNA"/>
</dbReference>
<evidence type="ECO:0000313" key="1">
    <source>
        <dbReference type="EMBL" id="EEF28783.1"/>
    </source>
</evidence>
<keyword evidence="2" id="KW-1185">Reference proteome</keyword>
<dbReference type="InParanoid" id="B9T5T2"/>
<evidence type="ECO:0000313" key="2">
    <source>
        <dbReference type="Proteomes" id="UP000008311"/>
    </source>
</evidence>
<accession>B9T5T2</accession>